<evidence type="ECO:0000313" key="2">
    <source>
        <dbReference type="EMBL" id="GBN56195.1"/>
    </source>
</evidence>
<feature type="compositionally biased region" description="Polar residues" evidence="1">
    <location>
        <begin position="31"/>
        <end position="51"/>
    </location>
</feature>
<dbReference type="Proteomes" id="UP000499080">
    <property type="component" value="Unassembled WGS sequence"/>
</dbReference>
<organism evidence="2 3">
    <name type="scientific">Araneus ventricosus</name>
    <name type="common">Orbweaver spider</name>
    <name type="synonym">Epeira ventricosa</name>
    <dbReference type="NCBI Taxonomy" id="182803"/>
    <lineage>
        <taxon>Eukaryota</taxon>
        <taxon>Metazoa</taxon>
        <taxon>Ecdysozoa</taxon>
        <taxon>Arthropoda</taxon>
        <taxon>Chelicerata</taxon>
        <taxon>Arachnida</taxon>
        <taxon>Araneae</taxon>
        <taxon>Araneomorphae</taxon>
        <taxon>Entelegynae</taxon>
        <taxon>Araneoidea</taxon>
        <taxon>Araneidae</taxon>
        <taxon>Araneus</taxon>
    </lineage>
</organism>
<protein>
    <submittedName>
        <fullName evidence="2">Uncharacterized protein</fullName>
    </submittedName>
</protein>
<sequence>MGIRWRTHLSVNCKTNSSQRIFANPSDPKTHTLQPKTDSENFESQPVPSTSTDDDEKYPADFVHRQPQLVTPPELNDLVRYLELPKTKYQLFDLHFSSGIS</sequence>
<comment type="caution">
    <text evidence="2">The sequence shown here is derived from an EMBL/GenBank/DDBJ whole genome shotgun (WGS) entry which is preliminary data.</text>
</comment>
<dbReference type="EMBL" id="BGPR01012467">
    <property type="protein sequence ID" value="GBN56195.1"/>
    <property type="molecule type" value="Genomic_DNA"/>
</dbReference>
<reference evidence="2 3" key="1">
    <citation type="journal article" date="2019" name="Sci. Rep.">
        <title>Orb-weaving spider Araneus ventricosus genome elucidates the spidroin gene catalogue.</title>
        <authorList>
            <person name="Kono N."/>
            <person name="Nakamura H."/>
            <person name="Ohtoshi R."/>
            <person name="Moran D.A.P."/>
            <person name="Shinohara A."/>
            <person name="Yoshida Y."/>
            <person name="Fujiwara M."/>
            <person name="Mori M."/>
            <person name="Tomita M."/>
            <person name="Arakawa K."/>
        </authorList>
    </citation>
    <scope>NUCLEOTIDE SEQUENCE [LARGE SCALE GENOMIC DNA]</scope>
</reference>
<evidence type="ECO:0000313" key="3">
    <source>
        <dbReference type="Proteomes" id="UP000499080"/>
    </source>
</evidence>
<feature type="region of interest" description="Disordered" evidence="1">
    <location>
        <begin position="19"/>
        <end position="58"/>
    </location>
</feature>
<evidence type="ECO:0000256" key="1">
    <source>
        <dbReference type="SAM" id="MobiDB-lite"/>
    </source>
</evidence>
<proteinExistence type="predicted"/>
<accession>A0A4Y2PWB5</accession>
<keyword evidence="3" id="KW-1185">Reference proteome</keyword>
<dbReference type="AlphaFoldDB" id="A0A4Y2PWB5"/>
<gene>
    <name evidence="2" type="ORF">AVEN_67335_1</name>
</gene>
<dbReference type="OrthoDB" id="7490920at2759"/>
<name>A0A4Y2PWB5_ARAVE</name>